<protein>
    <recommendedName>
        <fullName evidence="3">F-box domain-containing protein</fullName>
    </recommendedName>
</protein>
<reference evidence="1 2" key="1">
    <citation type="submission" date="2014-09" db="EMBL/GenBank/DDBJ databases">
        <authorList>
            <person name="Ellenberger Sabrina"/>
        </authorList>
    </citation>
    <scope>NUCLEOTIDE SEQUENCE [LARGE SCALE GENOMIC DNA]</scope>
    <source>
        <strain evidence="1 2">CBS 412.66</strain>
    </source>
</reference>
<name>A0A0B7NE05_9FUNG</name>
<dbReference type="InterPro" id="IPR032675">
    <property type="entry name" value="LRR_dom_sf"/>
</dbReference>
<evidence type="ECO:0008006" key="3">
    <source>
        <dbReference type="Google" id="ProtNLM"/>
    </source>
</evidence>
<accession>A0A0B7NE05</accession>
<dbReference type="Gene3D" id="3.80.10.10">
    <property type="entry name" value="Ribonuclease Inhibitor"/>
    <property type="match status" value="1"/>
</dbReference>
<proteinExistence type="predicted"/>
<sequence length="230" mass="26455">MNEPVQVYFQENKPDRDQVHRLRISPLICNASDVHGILALPKRLSMKELLNIEILKSGEFCNLVELSVRFEGNEWSELKCSTLIQHLSNAPKLKKLGLNHGKMSLSHLHQLHCNAQQLEVLDLVDLTLASTMEGQEQLILSSITLTELYLFECTEKYKESTLNYMEYTNLKILQVHVSPTHNEKYGEQQLIRFVSHCQYLETYSVSIHPITLENMEAIYANERACDNAIV</sequence>
<dbReference type="SUPFAM" id="SSF52047">
    <property type="entry name" value="RNI-like"/>
    <property type="match status" value="1"/>
</dbReference>
<dbReference type="Proteomes" id="UP000054107">
    <property type="component" value="Unassembled WGS sequence"/>
</dbReference>
<keyword evidence="2" id="KW-1185">Reference proteome</keyword>
<evidence type="ECO:0000313" key="2">
    <source>
        <dbReference type="Proteomes" id="UP000054107"/>
    </source>
</evidence>
<dbReference type="AlphaFoldDB" id="A0A0B7NE05"/>
<dbReference type="EMBL" id="LN733260">
    <property type="protein sequence ID" value="CEP16726.1"/>
    <property type="molecule type" value="Genomic_DNA"/>
</dbReference>
<organism evidence="1 2">
    <name type="scientific">Parasitella parasitica</name>
    <dbReference type="NCBI Taxonomy" id="35722"/>
    <lineage>
        <taxon>Eukaryota</taxon>
        <taxon>Fungi</taxon>
        <taxon>Fungi incertae sedis</taxon>
        <taxon>Mucoromycota</taxon>
        <taxon>Mucoromycotina</taxon>
        <taxon>Mucoromycetes</taxon>
        <taxon>Mucorales</taxon>
        <taxon>Mucorineae</taxon>
        <taxon>Mucoraceae</taxon>
        <taxon>Parasitella</taxon>
    </lineage>
</organism>
<evidence type="ECO:0000313" key="1">
    <source>
        <dbReference type="EMBL" id="CEP16726.1"/>
    </source>
</evidence>
<gene>
    <name evidence="1" type="primary">PARPA_11001.1 scaffold 42152</name>
</gene>